<proteinExistence type="predicted"/>
<dbReference type="AlphaFoldDB" id="A0A0N0RXI6"/>
<evidence type="ECO:0000313" key="2">
    <source>
        <dbReference type="Proteomes" id="UP000037696"/>
    </source>
</evidence>
<dbReference type="OrthoDB" id="10462508at2759"/>
<gene>
    <name evidence="1" type="ORF">ACN38_g11788</name>
</gene>
<protein>
    <submittedName>
        <fullName evidence="1">Uncharacterized protein</fullName>
    </submittedName>
</protein>
<name>A0A0N0RXI6_9EURO</name>
<keyword evidence="2" id="KW-1185">Reference proteome</keyword>
<comment type="caution">
    <text evidence="1">The sequence shown here is derived from an EMBL/GenBank/DDBJ whole genome shotgun (WGS) entry which is preliminary data.</text>
</comment>
<dbReference type="Proteomes" id="UP000037696">
    <property type="component" value="Unassembled WGS sequence"/>
</dbReference>
<organism evidence="1 2">
    <name type="scientific">Penicillium nordicum</name>
    <dbReference type="NCBI Taxonomy" id="229535"/>
    <lineage>
        <taxon>Eukaryota</taxon>
        <taxon>Fungi</taxon>
        <taxon>Dikarya</taxon>
        <taxon>Ascomycota</taxon>
        <taxon>Pezizomycotina</taxon>
        <taxon>Eurotiomycetes</taxon>
        <taxon>Eurotiomycetidae</taxon>
        <taxon>Eurotiales</taxon>
        <taxon>Aspergillaceae</taxon>
        <taxon>Penicillium</taxon>
    </lineage>
</organism>
<sequence>MTPPTRGEVEARVKMVISKVLHRPPSFIGNQDILAFDVYTQTCYYGEIVEGLEKEFNFKWNYSKNIYDNDNIIERDLLTAKMLIVSNAIELCIYESTIQDPDWRREHGLKD</sequence>
<reference evidence="1 2" key="1">
    <citation type="submission" date="2015-08" db="EMBL/GenBank/DDBJ databases">
        <title>Genome sequencing of Penicillium nordicum.</title>
        <authorList>
            <person name="Nguyen H.D."/>
            <person name="Seifert K.A."/>
        </authorList>
    </citation>
    <scope>NUCLEOTIDE SEQUENCE [LARGE SCALE GENOMIC DNA]</scope>
    <source>
        <strain evidence="1 2">DAOMC 185683</strain>
    </source>
</reference>
<accession>A0A0N0RXI6</accession>
<dbReference type="EMBL" id="LHQQ01000321">
    <property type="protein sequence ID" value="KOS37422.1"/>
    <property type="molecule type" value="Genomic_DNA"/>
</dbReference>
<evidence type="ECO:0000313" key="1">
    <source>
        <dbReference type="EMBL" id="KOS37422.1"/>
    </source>
</evidence>